<accession>A0A6B9FZE0</accession>
<organism evidence="2 3">
    <name type="scientific">Pantoea cypripedii</name>
    <name type="common">Pectobacterium cypripedii</name>
    <name type="synonym">Erwinia cypripedii</name>
    <dbReference type="NCBI Taxonomy" id="55209"/>
    <lineage>
        <taxon>Bacteria</taxon>
        <taxon>Pseudomonadati</taxon>
        <taxon>Pseudomonadota</taxon>
        <taxon>Gammaproteobacteria</taxon>
        <taxon>Enterobacterales</taxon>
        <taxon>Erwiniaceae</taxon>
        <taxon>Pantoea</taxon>
    </lineage>
</organism>
<feature type="compositionally biased region" description="Basic and acidic residues" evidence="1">
    <location>
        <begin position="8"/>
        <end position="22"/>
    </location>
</feature>
<evidence type="ECO:0000313" key="2">
    <source>
        <dbReference type="EMBL" id="QGY28003.1"/>
    </source>
</evidence>
<protein>
    <submittedName>
        <fullName evidence="2">Uncharacterized protein</fullName>
    </submittedName>
</protein>
<dbReference type="AlphaFoldDB" id="A0A6B9FZE0"/>
<dbReference type="Proteomes" id="UP000502005">
    <property type="component" value="Chromosome"/>
</dbReference>
<sequence length="64" mass="7266">MVKSLCGRKAENQKKRVEDSTAKRKKPAEKTLLAVKLHPTQKRFHVGGTTVRAPFMTECLPLFQ</sequence>
<reference evidence="2 3" key="1">
    <citation type="submission" date="2017-11" db="EMBL/GenBank/DDBJ databases">
        <title>Genome sequence of Pantoea cypripedii NE1.</title>
        <authorList>
            <person name="Nascimento F.X."/>
        </authorList>
    </citation>
    <scope>NUCLEOTIDE SEQUENCE [LARGE SCALE GENOMIC DNA]</scope>
    <source>
        <strain evidence="2 3">NE1</strain>
    </source>
</reference>
<evidence type="ECO:0000256" key="1">
    <source>
        <dbReference type="SAM" id="MobiDB-lite"/>
    </source>
</evidence>
<gene>
    <name evidence="2" type="ORF">CUN67_03260</name>
</gene>
<name>A0A6B9FZE0_PANCY</name>
<proteinExistence type="predicted"/>
<feature type="region of interest" description="Disordered" evidence="1">
    <location>
        <begin position="1"/>
        <end position="27"/>
    </location>
</feature>
<evidence type="ECO:0000313" key="3">
    <source>
        <dbReference type="Proteomes" id="UP000502005"/>
    </source>
</evidence>
<dbReference type="EMBL" id="CP024768">
    <property type="protein sequence ID" value="QGY28003.1"/>
    <property type="molecule type" value="Genomic_DNA"/>
</dbReference>